<dbReference type="OrthoDB" id="6750768at2759"/>
<dbReference type="GO" id="GO:0070006">
    <property type="term" value="F:metalloaminopeptidase activity"/>
    <property type="evidence" value="ECO:0007669"/>
    <property type="project" value="TreeGrafter"/>
</dbReference>
<evidence type="ECO:0000256" key="11">
    <source>
        <dbReference type="ARBA" id="ARBA00023049"/>
    </source>
</evidence>
<name>A0A8K0P4M6_LADFU</name>
<protein>
    <recommendedName>
        <fullName evidence="23">Aminopeptidase</fullName>
    </recommendedName>
</protein>
<evidence type="ECO:0000256" key="13">
    <source>
        <dbReference type="ARBA" id="ARBA00023180"/>
    </source>
</evidence>
<keyword evidence="4" id="KW-0449">Lipoprotein</keyword>
<dbReference type="PRINTS" id="PR00756">
    <property type="entry name" value="ALADIPTASE"/>
</dbReference>
<feature type="domain" description="Peptidase M1 membrane alanine aminopeptidase" evidence="18">
    <location>
        <begin position="451"/>
        <end position="673"/>
    </location>
</feature>
<evidence type="ECO:0008006" key="23">
    <source>
        <dbReference type="Google" id="ProtNLM"/>
    </source>
</evidence>
<evidence type="ECO:0000256" key="10">
    <source>
        <dbReference type="ARBA" id="ARBA00022989"/>
    </source>
</evidence>
<dbReference type="SUPFAM" id="SSF55486">
    <property type="entry name" value="Metalloproteases ('zincins'), catalytic domain"/>
    <property type="match status" value="1"/>
</dbReference>
<feature type="domain" description="Aminopeptidase N-like N-terminal" evidence="20">
    <location>
        <begin position="278"/>
        <end position="416"/>
    </location>
</feature>
<dbReference type="GO" id="GO:0042277">
    <property type="term" value="F:peptide binding"/>
    <property type="evidence" value="ECO:0007669"/>
    <property type="project" value="TreeGrafter"/>
</dbReference>
<dbReference type="Pfam" id="PF17900">
    <property type="entry name" value="Peptidase_M1_N"/>
    <property type="match status" value="2"/>
</dbReference>
<feature type="compositionally biased region" description="Basic residues" evidence="16">
    <location>
        <begin position="271"/>
        <end position="285"/>
    </location>
</feature>
<keyword evidence="4" id="KW-0336">GPI-anchor</keyword>
<evidence type="ECO:0000256" key="7">
    <source>
        <dbReference type="ARBA" id="ARBA00022723"/>
    </source>
</evidence>
<dbReference type="GO" id="GO:0005615">
    <property type="term" value="C:extracellular space"/>
    <property type="evidence" value="ECO:0007669"/>
    <property type="project" value="TreeGrafter"/>
</dbReference>
<dbReference type="InterPro" id="IPR045357">
    <property type="entry name" value="Aminopeptidase_N-like_N"/>
</dbReference>
<dbReference type="Gene3D" id="2.60.40.1910">
    <property type="match status" value="1"/>
</dbReference>
<dbReference type="Gene3D" id="2.60.40.1730">
    <property type="entry name" value="tricorn interacting facor f3 domain"/>
    <property type="match status" value="2"/>
</dbReference>
<keyword evidence="5" id="KW-0645">Protease</keyword>
<dbReference type="EMBL" id="KZ308730">
    <property type="protein sequence ID" value="KAG8233571.1"/>
    <property type="molecule type" value="Genomic_DNA"/>
</dbReference>
<feature type="binding site" evidence="14">
    <location>
        <position position="537"/>
    </location>
    <ligand>
        <name>Zn(2+)</name>
        <dbReference type="ChEBI" id="CHEBI:29105"/>
        <note>catalytic</note>
    </ligand>
</feature>
<evidence type="ECO:0000256" key="12">
    <source>
        <dbReference type="ARBA" id="ARBA00023136"/>
    </source>
</evidence>
<dbReference type="InterPro" id="IPR034016">
    <property type="entry name" value="M1_APN-typ"/>
</dbReference>
<sequence>MCNNHYPRRETNGCLRRKPGNSKDPTMPQGTRQQGAADTIRLEPLGKYAQNGMPSAGAGESQSGGLHHKRGLYGHGDGNGMGIVGSVAVCSQKRALLIATIVFASLFTISLIIAYAGPQNECPCISEHGGANGSLQGGGPSTTTPTTPTGEPCPWSNLRLPHTLHPIRYNITIHPNLTTLHVKGQVTIEFAVDEDTNFIVFHSKNLTINDKSMRDGHGREMNITRFLECPSLQQVYVEVEEAEGAHLVPDTEEPEKTNGGSSGAETTGGTTKKKSNSKKRKKGSKNHSEETPKKTGEKKARQPLRRTGGTYVLALRFSYRLSRELEGFYLSSYQDENGERRYLATTHFEPTYARSAFPCLDEPHLKARFKLSMFRDRFHIALANMPVSATEDAGFYMGTGLLRDDFEESVRMSTYLVAWVVCDYKSISAPTGRGISVSVYAPQHHLHRANFALSLAANLTAYFEEFFGLPYPLPKQDLIAIPDFGAGAMENWGLITYRETSILYDPAETSSASHQWVAIWFGNLVTMRWWNDLWLNEGFASFAESVGVSWACPDWGVADQFVVDKTQPALRLDALPSSHAISVGGGKDDSNGDDEGLKDPAQIEAIFDTISYSKGAAILRMMEDFVGEVTLREGLTLYLQSHKYGNADTDDLWSALSQSANHSINVKVIMDTWTRQMGYPLVTITREGPRKFRATQKRFLLSPNSPNTPSYPFTSSAANFSTVTIPHTTPTPPEPVTSPFGYRWYIPLTFHTDLDPGAPNLVWMNMTGVSIKVPVPGIPDDEDETETTSESPEKPKDIYEVKWLKANVDQQGFYRVMYEPPELWDALVNAILKNHTAFAPADRASILDDAFTLCRAGLVGATLPLKLSLYLLKERDLVPWSTALEHLQSWSRRLSAAAPYQLFGKFVRALLTPTVQALGWEDKGLHITRLIRSEILTSAVLAGVDSAVNEAKKKFKDWMTVNKRIPPNLREAVYAAGIKYGGYKEWKHCWDRYNTTTIPSEQKLLLRSLGMASDRWILQRYLLATLDRDKVKPQDVKGALGVVAAASSEGQDLAWRHLRSHWSQLRDLFGGDWPELGDNGLGDGMETTTPAPTRPPMHQPSSHQPSAAPFALGGLVSAVVSNFASEYDYNDVSKFFEGMDLGGGRRAVEQSLETIRLNAQWVARSEEEILEWLETYFSENENKSKGR</sequence>
<dbReference type="FunFam" id="1.10.390.10:FF:000016">
    <property type="entry name" value="Glutamyl aminopeptidase"/>
    <property type="match status" value="1"/>
</dbReference>
<evidence type="ECO:0000256" key="16">
    <source>
        <dbReference type="SAM" id="MobiDB-lite"/>
    </source>
</evidence>
<dbReference type="GO" id="GO:0008270">
    <property type="term" value="F:zinc ion binding"/>
    <property type="evidence" value="ECO:0007669"/>
    <property type="project" value="InterPro"/>
</dbReference>
<dbReference type="GO" id="GO:0043171">
    <property type="term" value="P:peptide catabolic process"/>
    <property type="evidence" value="ECO:0007669"/>
    <property type="project" value="TreeGrafter"/>
</dbReference>
<evidence type="ECO:0000259" key="20">
    <source>
        <dbReference type="Pfam" id="PF17900"/>
    </source>
</evidence>
<feature type="region of interest" description="Disordered" evidence="16">
    <location>
        <begin position="1079"/>
        <end position="1105"/>
    </location>
</feature>
<dbReference type="Gene3D" id="1.10.390.10">
    <property type="entry name" value="Neutral Protease Domain 2"/>
    <property type="match status" value="1"/>
</dbReference>
<dbReference type="SUPFAM" id="SSF63737">
    <property type="entry name" value="Leukotriene A4 hydrolase N-terminal domain"/>
    <property type="match status" value="1"/>
</dbReference>
<comment type="similarity">
    <text evidence="3">Belongs to the peptidase M1 family.</text>
</comment>
<feature type="region of interest" description="Disordered" evidence="16">
    <location>
        <begin position="246"/>
        <end position="305"/>
    </location>
</feature>
<dbReference type="InterPro" id="IPR050344">
    <property type="entry name" value="Peptidase_M1_aminopeptidases"/>
</dbReference>
<feature type="domain" description="ERAP1-like C-terminal" evidence="19">
    <location>
        <begin position="803"/>
        <end position="1072"/>
    </location>
</feature>
<evidence type="ECO:0000256" key="1">
    <source>
        <dbReference type="ARBA" id="ARBA00004167"/>
    </source>
</evidence>
<dbReference type="GO" id="GO:0005737">
    <property type="term" value="C:cytoplasm"/>
    <property type="evidence" value="ECO:0007669"/>
    <property type="project" value="TreeGrafter"/>
</dbReference>
<accession>A0A8K0P4M6</accession>
<evidence type="ECO:0000256" key="17">
    <source>
        <dbReference type="SAM" id="Phobius"/>
    </source>
</evidence>
<evidence type="ECO:0000313" key="22">
    <source>
        <dbReference type="Proteomes" id="UP000792457"/>
    </source>
</evidence>
<keyword evidence="13" id="KW-0325">Glycoprotein</keyword>
<feature type="compositionally biased region" description="Basic and acidic residues" evidence="16">
    <location>
        <begin position="286"/>
        <end position="300"/>
    </location>
</feature>
<evidence type="ECO:0000256" key="14">
    <source>
        <dbReference type="PIRSR" id="PIRSR634016-3"/>
    </source>
</evidence>
<dbReference type="GO" id="GO:0005886">
    <property type="term" value="C:plasma membrane"/>
    <property type="evidence" value="ECO:0007669"/>
    <property type="project" value="UniProtKB-SubCell"/>
</dbReference>
<evidence type="ECO:0000256" key="6">
    <source>
        <dbReference type="ARBA" id="ARBA00022692"/>
    </source>
</evidence>
<gene>
    <name evidence="21" type="ORF">J437_LFUL012935</name>
</gene>
<keyword evidence="12 17" id="KW-0472">Membrane</keyword>
<keyword evidence="6 17" id="KW-0812">Transmembrane</keyword>
<keyword evidence="9 14" id="KW-0862">Zinc</keyword>
<comment type="cofactor">
    <cofactor evidence="14">
        <name>Zn(2+)</name>
        <dbReference type="ChEBI" id="CHEBI:29105"/>
    </cofactor>
    <text evidence="14">Binds 1 zinc ion per subunit.</text>
</comment>
<keyword evidence="22" id="KW-1185">Reference proteome</keyword>
<dbReference type="GO" id="GO:0006508">
    <property type="term" value="P:proteolysis"/>
    <property type="evidence" value="ECO:0007669"/>
    <property type="project" value="UniProtKB-KW"/>
</dbReference>
<comment type="caution">
    <text evidence="21">The sequence shown here is derived from an EMBL/GenBank/DDBJ whole genome shotgun (WGS) entry which is preliminary data.</text>
</comment>
<evidence type="ECO:0000256" key="4">
    <source>
        <dbReference type="ARBA" id="ARBA00022622"/>
    </source>
</evidence>
<dbReference type="PANTHER" id="PTHR11533">
    <property type="entry name" value="PROTEASE M1 ZINC METALLOPROTEASE"/>
    <property type="match status" value="1"/>
</dbReference>
<comment type="subcellular location">
    <subcellularLocation>
        <location evidence="2">Cell membrane</location>
        <topology evidence="2">Lipid-anchor</topology>
        <topology evidence="2">GPI-anchor</topology>
    </subcellularLocation>
    <subcellularLocation>
        <location evidence="1">Membrane</location>
        <topology evidence="1">Single-pass membrane protein</topology>
    </subcellularLocation>
</comment>
<feature type="site" description="Transition state stabilizer" evidence="15">
    <location>
        <position position="612"/>
    </location>
</feature>
<reference evidence="21" key="2">
    <citation type="submission" date="2017-10" db="EMBL/GenBank/DDBJ databases">
        <title>Ladona fulva Genome sequencing and assembly.</title>
        <authorList>
            <person name="Murali S."/>
            <person name="Richards S."/>
            <person name="Bandaranaike D."/>
            <person name="Bellair M."/>
            <person name="Blankenburg K."/>
            <person name="Chao H."/>
            <person name="Dinh H."/>
            <person name="Doddapaneni H."/>
            <person name="Dugan-Rocha S."/>
            <person name="Elkadiri S."/>
            <person name="Gnanaolivu R."/>
            <person name="Hernandez B."/>
            <person name="Skinner E."/>
            <person name="Javaid M."/>
            <person name="Lee S."/>
            <person name="Li M."/>
            <person name="Ming W."/>
            <person name="Munidasa M."/>
            <person name="Muniz J."/>
            <person name="Nguyen L."/>
            <person name="Hughes D."/>
            <person name="Osuji N."/>
            <person name="Pu L.-L."/>
            <person name="Puazo M."/>
            <person name="Qu C."/>
            <person name="Quiroz J."/>
            <person name="Raj R."/>
            <person name="Weissenberger G."/>
            <person name="Xin Y."/>
            <person name="Zou X."/>
            <person name="Han Y."/>
            <person name="Worley K."/>
            <person name="Muzny D."/>
            <person name="Gibbs R."/>
        </authorList>
    </citation>
    <scope>NUCLEOTIDE SEQUENCE</scope>
    <source>
        <strain evidence="21">Sampled in the wild</strain>
    </source>
</reference>
<organism evidence="21 22">
    <name type="scientific">Ladona fulva</name>
    <name type="common">Scarce chaser dragonfly</name>
    <name type="synonym">Libellula fulva</name>
    <dbReference type="NCBI Taxonomy" id="123851"/>
    <lineage>
        <taxon>Eukaryota</taxon>
        <taxon>Metazoa</taxon>
        <taxon>Ecdysozoa</taxon>
        <taxon>Arthropoda</taxon>
        <taxon>Hexapoda</taxon>
        <taxon>Insecta</taxon>
        <taxon>Pterygota</taxon>
        <taxon>Palaeoptera</taxon>
        <taxon>Odonata</taxon>
        <taxon>Epiprocta</taxon>
        <taxon>Anisoptera</taxon>
        <taxon>Libelluloidea</taxon>
        <taxon>Libellulidae</taxon>
        <taxon>Ladona</taxon>
    </lineage>
</organism>
<evidence type="ECO:0000259" key="19">
    <source>
        <dbReference type="Pfam" id="PF11838"/>
    </source>
</evidence>
<evidence type="ECO:0000256" key="3">
    <source>
        <dbReference type="ARBA" id="ARBA00010136"/>
    </source>
</evidence>
<evidence type="ECO:0000256" key="9">
    <source>
        <dbReference type="ARBA" id="ARBA00022833"/>
    </source>
</evidence>
<evidence type="ECO:0000256" key="8">
    <source>
        <dbReference type="ARBA" id="ARBA00022801"/>
    </source>
</evidence>
<feature type="region of interest" description="Disordered" evidence="16">
    <location>
        <begin position="1"/>
        <end position="35"/>
    </location>
</feature>
<feature type="region of interest" description="Disordered" evidence="16">
    <location>
        <begin position="774"/>
        <end position="794"/>
    </location>
</feature>
<feature type="region of interest" description="Disordered" evidence="16">
    <location>
        <begin position="48"/>
        <end position="69"/>
    </location>
</feature>
<dbReference type="Pfam" id="PF01433">
    <property type="entry name" value="Peptidase_M1"/>
    <property type="match status" value="1"/>
</dbReference>
<keyword evidence="10 17" id="KW-1133">Transmembrane helix</keyword>
<evidence type="ECO:0000256" key="2">
    <source>
        <dbReference type="ARBA" id="ARBA00004609"/>
    </source>
</evidence>
<proteinExistence type="inferred from homology"/>
<dbReference type="InterPro" id="IPR001930">
    <property type="entry name" value="Peptidase_M1"/>
</dbReference>
<keyword evidence="7 14" id="KW-0479">Metal-binding</keyword>
<dbReference type="InterPro" id="IPR024571">
    <property type="entry name" value="ERAP1-like_C_dom"/>
</dbReference>
<dbReference type="InterPro" id="IPR027268">
    <property type="entry name" value="Peptidase_M4/M1_CTD_sf"/>
</dbReference>
<dbReference type="InterPro" id="IPR014782">
    <property type="entry name" value="Peptidase_M1_dom"/>
</dbReference>
<dbReference type="PANTHER" id="PTHR11533:SF299">
    <property type="entry name" value="AMINOPEPTIDASE"/>
    <property type="match status" value="1"/>
</dbReference>
<feature type="transmembrane region" description="Helical" evidence="17">
    <location>
        <begin position="95"/>
        <end position="116"/>
    </location>
</feature>
<dbReference type="Pfam" id="PF11838">
    <property type="entry name" value="ERAP1_C"/>
    <property type="match status" value="1"/>
</dbReference>
<dbReference type="FunFam" id="1.25.50.20:FF:000005">
    <property type="entry name" value="Aminopeptidase N-like protein"/>
    <property type="match status" value="1"/>
</dbReference>
<feature type="domain" description="Aminopeptidase N-like N-terminal" evidence="20">
    <location>
        <begin position="166"/>
        <end position="241"/>
    </location>
</feature>
<dbReference type="Gene3D" id="1.25.50.20">
    <property type="match status" value="1"/>
</dbReference>
<dbReference type="CDD" id="cd09601">
    <property type="entry name" value="M1_APN-Q_like"/>
    <property type="match status" value="1"/>
</dbReference>
<dbReference type="AlphaFoldDB" id="A0A8K0P4M6"/>
<evidence type="ECO:0000313" key="21">
    <source>
        <dbReference type="EMBL" id="KAG8233571.1"/>
    </source>
</evidence>
<evidence type="ECO:0000256" key="15">
    <source>
        <dbReference type="PIRSR" id="PIRSR634016-4"/>
    </source>
</evidence>
<dbReference type="GO" id="GO:0098552">
    <property type="term" value="C:side of membrane"/>
    <property type="evidence" value="ECO:0007669"/>
    <property type="project" value="UniProtKB-KW"/>
</dbReference>
<dbReference type="Proteomes" id="UP000792457">
    <property type="component" value="Unassembled WGS sequence"/>
</dbReference>
<dbReference type="InterPro" id="IPR042097">
    <property type="entry name" value="Aminopeptidase_N-like_N_sf"/>
</dbReference>
<keyword evidence="11" id="KW-0482">Metalloprotease</keyword>
<reference evidence="21" key="1">
    <citation type="submission" date="2013-04" db="EMBL/GenBank/DDBJ databases">
        <authorList>
            <person name="Qu J."/>
            <person name="Murali S.C."/>
            <person name="Bandaranaike D."/>
            <person name="Bellair M."/>
            <person name="Blankenburg K."/>
            <person name="Chao H."/>
            <person name="Dinh H."/>
            <person name="Doddapaneni H."/>
            <person name="Downs B."/>
            <person name="Dugan-Rocha S."/>
            <person name="Elkadiri S."/>
            <person name="Gnanaolivu R.D."/>
            <person name="Hernandez B."/>
            <person name="Javaid M."/>
            <person name="Jayaseelan J.C."/>
            <person name="Lee S."/>
            <person name="Li M."/>
            <person name="Ming W."/>
            <person name="Munidasa M."/>
            <person name="Muniz J."/>
            <person name="Nguyen L."/>
            <person name="Ongeri F."/>
            <person name="Osuji N."/>
            <person name="Pu L.-L."/>
            <person name="Puazo M."/>
            <person name="Qu C."/>
            <person name="Quiroz J."/>
            <person name="Raj R."/>
            <person name="Weissenberger G."/>
            <person name="Xin Y."/>
            <person name="Zou X."/>
            <person name="Han Y."/>
            <person name="Richards S."/>
            <person name="Worley K."/>
            <person name="Muzny D."/>
            <person name="Gibbs R."/>
        </authorList>
    </citation>
    <scope>NUCLEOTIDE SEQUENCE</scope>
    <source>
        <strain evidence="21">Sampled in the wild</strain>
    </source>
</reference>
<keyword evidence="8" id="KW-0378">Hydrolase</keyword>
<feature type="compositionally biased region" description="Low complexity" evidence="16">
    <location>
        <begin position="257"/>
        <end position="270"/>
    </location>
</feature>
<evidence type="ECO:0000259" key="18">
    <source>
        <dbReference type="Pfam" id="PF01433"/>
    </source>
</evidence>
<evidence type="ECO:0000256" key="5">
    <source>
        <dbReference type="ARBA" id="ARBA00022670"/>
    </source>
</evidence>